<proteinExistence type="predicted"/>
<organism evidence="2">
    <name type="scientific">uncultured Leptolyngbya sp</name>
    <dbReference type="NCBI Taxonomy" id="332963"/>
    <lineage>
        <taxon>Bacteria</taxon>
        <taxon>Bacillati</taxon>
        <taxon>Cyanobacteriota</taxon>
        <taxon>Cyanophyceae</taxon>
        <taxon>Leptolyngbyales</taxon>
        <taxon>Leptolyngbyaceae</taxon>
        <taxon>Leptolyngbya group</taxon>
        <taxon>Leptolyngbya</taxon>
        <taxon>environmental samples</taxon>
    </lineage>
</organism>
<dbReference type="PROSITE" id="PS50006">
    <property type="entry name" value="FHA_DOMAIN"/>
    <property type="match status" value="1"/>
</dbReference>
<protein>
    <recommendedName>
        <fullName evidence="1">FHA domain-containing protein</fullName>
    </recommendedName>
</protein>
<dbReference type="Pfam" id="PF00498">
    <property type="entry name" value="FHA"/>
    <property type="match status" value="1"/>
</dbReference>
<sequence length="173" mass="19765">MSSESYQSHLLIVEDDNGRRSIVLDDSEYSIGRDPTCDICLDSLFVSRRHATLLRLPNGDGTVSYRIVDGDLEGRPSSNGFLINGYRLRTHNLQNEDEVVFGPQVRVIYYLCQRDSVVTMPVDEFDITLISPGMMDDDGGMSKRKRQVLSLLNAWQKQPRRSVLKLKRKRSDQ</sequence>
<dbReference type="EMBL" id="CADCTY010002400">
    <property type="protein sequence ID" value="CAA9420805.1"/>
    <property type="molecule type" value="Genomic_DNA"/>
</dbReference>
<evidence type="ECO:0000259" key="1">
    <source>
        <dbReference type="PROSITE" id="PS50006"/>
    </source>
</evidence>
<gene>
    <name evidence="2" type="ORF">AVDCRST_MAG94-6977</name>
</gene>
<dbReference type="InterPro" id="IPR008984">
    <property type="entry name" value="SMAD_FHA_dom_sf"/>
</dbReference>
<reference evidence="2" key="1">
    <citation type="submission" date="2020-02" db="EMBL/GenBank/DDBJ databases">
        <authorList>
            <person name="Meier V. D."/>
        </authorList>
    </citation>
    <scope>NUCLEOTIDE SEQUENCE</scope>
    <source>
        <strain evidence="2">AVDCRST_MAG94</strain>
    </source>
</reference>
<dbReference type="Gene3D" id="2.60.200.20">
    <property type="match status" value="1"/>
</dbReference>
<dbReference type="AlphaFoldDB" id="A0A6J4PN98"/>
<evidence type="ECO:0000313" key="2">
    <source>
        <dbReference type="EMBL" id="CAA9420805.1"/>
    </source>
</evidence>
<dbReference type="SUPFAM" id="SSF49879">
    <property type="entry name" value="SMAD/FHA domain"/>
    <property type="match status" value="1"/>
</dbReference>
<dbReference type="SMART" id="SM00240">
    <property type="entry name" value="FHA"/>
    <property type="match status" value="1"/>
</dbReference>
<name>A0A6J4PN98_9CYAN</name>
<feature type="domain" description="FHA" evidence="1">
    <location>
        <begin position="29"/>
        <end position="88"/>
    </location>
</feature>
<accession>A0A6J4PN98</accession>
<dbReference type="InterPro" id="IPR000253">
    <property type="entry name" value="FHA_dom"/>
</dbReference>